<dbReference type="Pfam" id="PF00990">
    <property type="entry name" value="GGDEF"/>
    <property type="match status" value="1"/>
</dbReference>
<dbReference type="PANTHER" id="PTHR45138">
    <property type="entry name" value="REGULATORY COMPONENTS OF SENSORY TRANSDUCTION SYSTEM"/>
    <property type="match status" value="1"/>
</dbReference>
<dbReference type="EMBL" id="FNJJ01000003">
    <property type="protein sequence ID" value="SDP17808.1"/>
    <property type="molecule type" value="Genomic_DNA"/>
</dbReference>
<keyword evidence="4" id="KW-0472">Membrane</keyword>
<name>A0A1H0QMC2_9GAMM</name>
<feature type="transmembrane region" description="Helical" evidence="4">
    <location>
        <begin position="225"/>
        <end position="250"/>
    </location>
</feature>
<dbReference type="FunFam" id="3.30.70.270:FF:000001">
    <property type="entry name" value="Diguanylate cyclase domain protein"/>
    <property type="match status" value="1"/>
</dbReference>
<dbReference type="InterPro" id="IPR011622">
    <property type="entry name" value="7TMR_DISM_rcpt_extracell_dom2"/>
</dbReference>
<dbReference type="PROSITE" id="PS50887">
    <property type="entry name" value="GGDEF"/>
    <property type="match status" value="1"/>
</dbReference>
<protein>
    <recommendedName>
        <fullName evidence="3">diguanylate cyclase</fullName>
        <ecNumber evidence="3">2.7.7.65</ecNumber>
    </recommendedName>
</protein>
<feature type="transmembrane region" description="Helical" evidence="4">
    <location>
        <begin position="348"/>
        <end position="372"/>
    </location>
</feature>
<evidence type="ECO:0000256" key="4">
    <source>
        <dbReference type="SAM" id="Phobius"/>
    </source>
</evidence>
<dbReference type="GO" id="GO:0043709">
    <property type="term" value="P:cell adhesion involved in single-species biofilm formation"/>
    <property type="evidence" value="ECO:0007669"/>
    <property type="project" value="TreeGrafter"/>
</dbReference>
<dbReference type="GO" id="GO:0005886">
    <property type="term" value="C:plasma membrane"/>
    <property type="evidence" value="ECO:0007669"/>
    <property type="project" value="UniProtKB-SubCell"/>
</dbReference>
<dbReference type="SMART" id="SM00267">
    <property type="entry name" value="GGDEF"/>
    <property type="match status" value="1"/>
</dbReference>
<dbReference type="InterPro" id="IPR043128">
    <property type="entry name" value="Rev_trsase/Diguanyl_cyclase"/>
</dbReference>
<feature type="transmembrane region" description="Helical" evidence="4">
    <location>
        <begin position="195"/>
        <end position="218"/>
    </location>
</feature>
<dbReference type="GO" id="GO:1902201">
    <property type="term" value="P:negative regulation of bacterial-type flagellum-dependent cell motility"/>
    <property type="evidence" value="ECO:0007669"/>
    <property type="project" value="TreeGrafter"/>
</dbReference>
<dbReference type="GO" id="GO:0052621">
    <property type="term" value="F:diguanylate cyclase activity"/>
    <property type="evidence" value="ECO:0007669"/>
    <property type="project" value="UniProtKB-EC"/>
</dbReference>
<dbReference type="Proteomes" id="UP000199460">
    <property type="component" value="Unassembled WGS sequence"/>
</dbReference>
<keyword evidence="4" id="KW-0812">Transmembrane</keyword>
<dbReference type="Pfam" id="PF07696">
    <property type="entry name" value="7TMR-DISMED2"/>
    <property type="match status" value="1"/>
</dbReference>
<dbReference type="RefSeq" id="WP_208598772.1">
    <property type="nucleotide sequence ID" value="NZ_FNJJ01000003.1"/>
</dbReference>
<accession>A0A1H0QMC2</accession>
<sequence>MATRHNAALAREPENEQLTAILRLLILLLLPALAGAESLPLPIGQTQIMPGPYMYVWQDPSGQASFADVRALPDSAWQAVARRDASFGYGGSAYWLRLDVHNPHSRSLGWVLLVGNPLLDQLDAYGLDGERIYRAGDQRPFDWRWVEHRQLVLPLQVDTGEQRRIWLRMQTDGSANLSASLMTREAFDHQEQRSLLLQGLFFGALIAMLIYNLTIFCITRDRNYFWYSLFVASFSLYQFIQLGFALQWLWPDALTWHQLSFPLSSALATLFGIQFTYGVLELDKAARPYRWTTHILKACAWLVLGMALFGPYTPALIGSFALVVACAVAAFVITLLRWRSGYAAARLFALGWFVLIAASLASILSGTGVLPYSLLTLHAQQIGGLIEMTVFSIALAARIRQAQEAERLAQAKLIEQERRLRSEQAKHLALQTQISESLEQRVQERTATLQDTLQQLSSANLRLAELNRRDGLTGLFNRQTLSEELARACARAERSRQSLAILMMDLDHFKQVNDRYGHLAGDACLRHAAERIQQRLRSSDLLARFGGEEFVALLDNTDHTGALDLAEQLREDIARNPCLYQQHSIPLSLSIGLHAGVPHDPSCGEHWLELADRALYRAKAGGRNQVVSYEANAFDGA</sequence>
<dbReference type="InterPro" id="IPR029787">
    <property type="entry name" value="Nucleotide_cyclase"/>
</dbReference>
<feature type="transmembrane region" description="Helical" evidence="4">
    <location>
        <begin position="315"/>
        <end position="336"/>
    </location>
</feature>
<evidence type="ECO:0000313" key="6">
    <source>
        <dbReference type="EMBL" id="SDP17808.1"/>
    </source>
</evidence>
<evidence type="ECO:0000256" key="3">
    <source>
        <dbReference type="ARBA" id="ARBA00012528"/>
    </source>
</evidence>
<feature type="transmembrane region" description="Helical" evidence="4">
    <location>
        <begin position="291"/>
        <end position="309"/>
    </location>
</feature>
<dbReference type="InterPro" id="IPR050469">
    <property type="entry name" value="Diguanylate_Cyclase"/>
</dbReference>
<dbReference type="Pfam" id="PF07695">
    <property type="entry name" value="7TMR-DISM_7TM"/>
    <property type="match status" value="1"/>
</dbReference>
<dbReference type="Gene3D" id="2.60.40.2380">
    <property type="match status" value="1"/>
</dbReference>
<evidence type="ECO:0000259" key="5">
    <source>
        <dbReference type="PROSITE" id="PS50887"/>
    </source>
</evidence>
<gene>
    <name evidence="6" type="ORF">SAMN05216213_10337</name>
</gene>
<dbReference type="CDD" id="cd01949">
    <property type="entry name" value="GGDEF"/>
    <property type="match status" value="1"/>
</dbReference>
<comment type="cofactor">
    <cofactor evidence="1">
        <name>Mg(2+)</name>
        <dbReference type="ChEBI" id="CHEBI:18420"/>
    </cofactor>
</comment>
<feature type="transmembrane region" description="Helical" evidence="4">
    <location>
        <begin position="256"/>
        <end position="279"/>
    </location>
</feature>
<feature type="domain" description="GGDEF" evidence="5">
    <location>
        <begin position="497"/>
        <end position="631"/>
    </location>
</feature>
<comment type="subcellular location">
    <subcellularLocation>
        <location evidence="2">Cell inner membrane</location>
    </subcellularLocation>
</comment>
<dbReference type="Gene3D" id="3.30.70.270">
    <property type="match status" value="1"/>
</dbReference>
<dbReference type="NCBIfam" id="TIGR00254">
    <property type="entry name" value="GGDEF"/>
    <property type="match status" value="1"/>
</dbReference>
<reference evidence="7" key="1">
    <citation type="submission" date="2016-10" db="EMBL/GenBank/DDBJ databases">
        <authorList>
            <person name="Varghese N."/>
            <person name="Submissions S."/>
        </authorList>
    </citation>
    <scope>NUCLEOTIDE SEQUENCE [LARGE SCALE GENOMIC DNA]</scope>
    <source>
        <strain evidence="7">JCM 18416</strain>
    </source>
</reference>
<dbReference type="PANTHER" id="PTHR45138:SF24">
    <property type="entry name" value="DIGUANYLATE CYCLASE DGCC-RELATED"/>
    <property type="match status" value="1"/>
</dbReference>
<dbReference type="InterPro" id="IPR011623">
    <property type="entry name" value="7TMR_DISM_rcpt_extracell_dom1"/>
</dbReference>
<proteinExistence type="predicted"/>
<dbReference type="AlphaFoldDB" id="A0A1H0QMC2"/>
<evidence type="ECO:0000313" key="7">
    <source>
        <dbReference type="Proteomes" id="UP000199460"/>
    </source>
</evidence>
<dbReference type="SUPFAM" id="SSF55073">
    <property type="entry name" value="Nucleotide cyclase"/>
    <property type="match status" value="1"/>
</dbReference>
<evidence type="ECO:0000256" key="1">
    <source>
        <dbReference type="ARBA" id="ARBA00001946"/>
    </source>
</evidence>
<keyword evidence="4" id="KW-1133">Transmembrane helix</keyword>
<dbReference type="EC" id="2.7.7.65" evidence="3"/>
<dbReference type="GeneID" id="300930727"/>
<keyword evidence="7" id="KW-1185">Reference proteome</keyword>
<dbReference type="InterPro" id="IPR000160">
    <property type="entry name" value="GGDEF_dom"/>
</dbReference>
<organism evidence="6 7">
    <name type="scientific">Ectopseudomonas guguanensis</name>
    <dbReference type="NCBI Taxonomy" id="1198456"/>
    <lineage>
        <taxon>Bacteria</taxon>
        <taxon>Pseudomonadati</taxon>
        <taxon>Pseudomonadota</taxon>
        <taxon>Gammaproteobacteria</taxon>
        <taxon>Pseudomonadales</taxon>
        <taxon>Pseudomonadaceae</taxon>
        <taxon>Ectopseudomonas</taxon>
    </lineage>
</organism>
<evidence type="ECO:0000256" key="2">
    <source>
        <dbReference type="ARBA" id="ARBA00004533"/>
    </source>
</evidence>